<evidence type="ECO:0000313" key="2">
    <source>
        <dbReference type="EMBL" id="CAB4646393.1"/>
    </source>
</evidence>
<protein>
    <submittedName>
        <fullName evidence="2">Unannotated protein</fullName>
    </submittedName>
</protein>
<dbReference type="InterPro" id="IPR029058">
    <property type="entry name" value="AB_hydrolase_fold"/>
</dbReference>
<feature type="domain" description="Dienelactone hydrolase" evidence="1">
    <location>
        <begin position="31"/>
        <end position="259"/>
    </location>
</feature>
<gene>
    <name evidence="2" type="ORF">UFOPK2242_00146</name>
</gene>
<sequence length="266" mass="28127">MTDYRSELQDFQAEQVTLLGVTREVFRLGDGPCIIIIPEIPGITPEHAVLARRIAAHGYTTVTPSVFGTPGKPMTNSYAASSIIKGCVSKEFAAFAIGSTRPITLWLRALAESEHAKCGGPGVGVIGMCFTGGFGLAMMLSDSVIAPVLSQPSLPLPIGAARKSDIGIAPGDLEKIQAKTSAGACMMGLRFTEDRAVPAERFAALREALGDAFISIEIDSSEGNANGIKKSAHSVLTHDFVDDPGHPTYEAFSKVLDFFAARLQTT</sequence>
<dbReference type="InterPro" id="IPR002925">
    <property type="entry name" value="Dienelactn_hydro"/>
</dbReference>
<accession>A0A6J6KD55</accession>
<reference evidence="2" key="1">
    <citation type="submission" date="2020-05" db="EMBL/GenBank/DDBJ databases">
        <authorList>
            <person name="Chiriac C."/>
            <person name="Salcher M."/>
            <person name="Ghai R."/>
            <person name="Kavagutti S V."/>
        </authorList>
    </citation>
    <scope>NUCLEOTIDE SEQUENCE</scope>
</reference>
<dbReference type="SUPFAM" id="SSF53474">
    <property type="entry name" value="alpha/beta-Hydrolases"/>
    <property type="match status" value="1"/>
</dbReference>
<dbReference type="AlphaFoldDB" id="A0A6J6KD55"/>
<dbReference type="EMBL" id="CAEZWM010000007">
    <property type="protein sequence ID" value="CAB4646393.1"/>
    <property type="molecule type" value="Genomic_DNA"/>
</dbReference>
<organism evidence="2">
    <name type="scientific">freshwater metagenome</name>
    <dbReference type="NCBI Taxonomy" id="449393"/>
    <lineage>
        <taxon>unclassified sequences</taxon>
        <taxon>metagenomes</taxon>
        <taxon>ecological metagenomes</taxon>
    </lineage>
</organism>
<proteinExistence type="predicted"/>
<dbReference type="Gene3D" id="3.40.50.1820">
    <property type="entry name" value="alpha/beta hydrolase"/>
    <property type="match status" value="1"/>
</dbReference>
<evidence type="ECO:0000259" key="1">
    <source>
        <dbReference type="Pfam" id="PF01738"/>
    </source>
</evidence>
<dbReference type="Pfam" id="PF01738">
    <property type="entry name" value="DLH"/>
    <property type="match status" value="1"/>
</dbReference>
<dbReference type="GO" id="GO:0016787">
    <property type="term" value="F:hydrolase activity"/>
    <property type="evidence" value="ECO:0007669"/>
    <property type="project" value="InterPro"/>
</dbReference>
<name>A0A6J6KD55_9ZZZZ</name>